<name>A0A0F9FC12_9ZZZZ</name>
<evidence type="ECO:0000256" key="1">
    <source>
        <dbReference type="SAM" id="MobiDB-lite"/>
    </source>
</evidence>
<organism evidence="2">
    <name type="scientific">marine sediment metagenome</name>
    <dbReference type="NCBI Taxonomy" id="412755"/>
    <lineage>
        <taxon>unclassified sequences</taxon>
        <taxon>metagenomes</taxon>
        <taxon>ecological metagenomes</taxon>
    </lineage>
</organism>
<protein>
    <submittedName>
        <fullName evidence="2">Uncharacterized protein</fullName>
    </submittedName>
</protein>
<dbReference type="EMBL" id="LAZR01021855">
    <property type="protein sequence ID" value="KKL83889.1"/>
    <property type="molecule type" value="Genomic_DNA"/>
</dbReference>
<dbReference type="AlphaFoldDB" id="A0A0F9FC12"/>
<sequence length="226" mass="24745">MIFWTGLDNLEDAMREVDFTNFNPDKKNKGNGITFLRFESGKTYKVRPFGSCVEFYKLFIAKGKPSIIVDPGDKDEAAKILSEATGKEIRPNYRNAMFVIDREDDKIKILEGGFQIFEAFGNWSTMSGIKPGAGQAGDWAITVTGDGVGGANPRKYSPVYMGPSIFSSEEKKKISALKAADKLKLGNFLKETVLSEILVAAGLETQATGEQEAVTSDSSSDDGLEW</sequence>
<proteinExistence type="predicted"/>
<accession>A0A0F9FC12</accession>
<comment type="caution">
    <text evidence="2">The sequence shown here is derived from an EMBL/GenBank/DDBJ whole genome shotgun (WGS) entry which is preliminary data.</text>
</comment>
<gene>
    <name evidence="2" type="ORF">LCGC14_1970240</name>
</gene>
<feature type="region of interest" description="Disordered" evidence="1">
    <location>
        <begin position="206"/>
        <end position="226"/>
    </location>
</feature>
<reference evidence="2" key="1">
    <citation type="journal article" date="2015" name="Nature">
        <title>Complex archaea that bridge the gap between prokaryotes and eukaryotes.</title>
        <authorList>
            <person name="Spang A."/>
            <person name="Saw J.H."/>
            <person name="Jorgensen S.L."/>
            <person name="Zaremba-Niedzwiedzka K."/>
            <person name="Martijn J."/>
            <person name="Lind A.E."/>
            <person name="van Eijk R."/>
            <person name="Schleper C."/>
            <person name="Guy L."/>
            <person name="Ettema T.J."/>
        </authorList>
    </citation>
    <scope>NUCLEOTIDE SEQUENCE</scope>
</reference>
<feature type="compositionally biased region" description="Polar residues" evidence="1">
    <location>
        <begin position="206"/>
        <end position="218"/>
    </location>
</feature>
<evidence type="ECO:0000313" key="2">
    <source>
        <dbReference type="EMBL" id="KKL83889.1"/>
    </source>
</evidence>